<accession>A0A5B8Y2T7</accession>
<dbReference type="InterPro" id="IPR002589">
    <property type="entry name" value="Macro_dom"/>
</dbReference>
<organism evidence="2 3">
    <name type="scientific">Microvenator marinus</name>
    <dbReference type="NCBI Taxonomy" id="2600177"/>
    <lineage>
        <taxon>Bacteria</taxon>
        <taxon>Deltaproteobacteria</taxon>
        <taxon>Bradymonadales</taxon>
        <taxon>Microvenatoraceae</taxon>
        <taxon>Microvenator</taxon>
    </lineage>
</organism>
<keyword evidence="3" id="KW-1185">Reference proteome</keyword>
<dbReference type="AlphaFoldDB" id="A0A5B8Y2T7"/>
<dbReference type="KEGG" id="bbae:FRD01_22580"/>
<dbReference type="Gene3D" id="3.40.220.10">
    <property type="entry name" value="Leucine Aminopeptidase, subunit E, domain 1"/>
    <property type="match status" value="1"/>
</dbReference>
<sequence length="399" mass="45073">MPQPSEPWSWSLGSVTLEVRGQSLLDAPERAWVSSEDSGFYMARNPSAISGQLRRHFPYVLDELRAQTRGEVLPPGTTLRTNGPEGRVIFHAGFHHPNDWDLSDDELVAKHASMIQRCIEDILESVAETGLESVAFPMLGTGLFHLPVSVFAETFFEAVAMFSRRTHRAVKVVLCILEPALIEEVVRFGTRALGAMVGGGEPLLREAGGHPIVQGLRHTARALADEKLQERNLLHFAEIALMTDLALFYDFEDKPPSVLLDKNGGKGECNLTFGIIRNRLEGLRIRRRIPEWAMHRYQQICSQPFQKAIGRLVGDRNDYAHNRRPRPVEDIVTDIESLFGPEVLTETWKDAETHRWIRSFPAGYGLLDGVDPVRGRCSWLIPEVRQRVHEDFEMDVQEV</sequence>
<gene>
    <name evidence="2" type="ORF">FRD01_22580</name>
</gene>
<evidence type="ECO:0000313" key="3">
    <source>
        <dbReference type="Proteomes" id="UP000321595"/>
    </source>
</evidence>
<reference evidence="2 3" key="1">
    <citation type="submission" date="2019-08" db="EMBL/GenBank/DDBJ databases">
        <authorList>
            <person name="Liang Q."/>
        </authorList>
    </citation>
    <scope>NUCLEOTIDE SEQUENCE [LARGE SCALE GENOMIC DNA]</scope>
    <source>
        <strain evidence="2 3">V1718</strain>
    </source>
</reference>
<evidence type="ECO:0000259" key="1">
    <source>
        <dbReference type="PROSITE" id="PS51154"/>
    </source>
</evidence>
<feature type="domain" description="Macro" evidence="1">
    <location>
        <begin position="1"/>
        <end position="193"/>
    </location>
</feature>
<dbReference type="OrthoDB" id="6194521at2"/>
<dbReference type="SUPFAM" id="SSF52949">
    <property type="entry name" value="Macro domain-like"/>
    <property type="match status" value="1"/>
</dbReference>
<dbReference type="Proteomes" id="UP000321595">
    <property type="component" value="Chromosome"/>
</dbReference>
<protein>
    <recommendedName>
        <fullName evidence="1">Macro domain-containing protein</fullName>
    </recommendedName>
</protein>
<evidence type="ECO:0000313" key="2">
    <source>
        <dbReference type="EMBL" id="QED29969.1"/>
    </source>
</evidence>
<proteinExistence type="predicted"/>
<dbReference type="RefSeq" id="WP_146963237.1">
    <property type="nucleotide sequence ID" value="NZ_CP042467.1"/>
</dbReference>
<dbReference type="Pfam" id="PF01661">
    <property type="entry name" value="Macro"/>
    <property type="match status" value="1"/>
</dbReference>
<dbReference type="PROSITE" id="PS51154">
    <property type="entry name" value="MACRO"/>
    <property type="match status" value="1"/>
</dbReference>
<dbReference type="InterPro" id="IPR043472">
    <property type="entry name" value="Macro_dom-like"/>
</dbReference>
<dbReference type="EMBL" id="CP042467">
    <property type="protein sequence ID" value="QED29969.1"/>
    <property type="molecule type" value="Genomic_DNA"/>
</dbReference>
<name>A0A5B8Y2T7_9DELT</name>